<gene>
    <name evidence="1" type="ORF">FRV6_13903</name>
</gene>
<protein>
    <submittedName>
        <fullName evidence="1">Uncharacterized protein</fullName>
    </submittedName>
</protein>
<sequence>MAAPELVVAVHDLLWLVAGLAIVNSASCSSAFETAEALLVT</sequence>
<proteinExistence type="predicted"/>
<evidence type="ECO:0000313" key="2">
    <source>
        <dbReference type="Proteomes" id="UP000219369"/>
    </source>
</evidence>
<organism evidence="1 2">
    <name type="scientific">Fusarium oxysporum</name>
    <name type="common">Fusarium vascular wilt</name>
    <dbReference type="NCBI Taxonomy" id="5507"/>
    <lineage>
        <taxon>Eukaryota</taxon>
        <taxon>Fungi</taxon>
        <taxon>Dikarya</taxon>
        <taxon>Ascomycota</taxon>
        <taxon>Pezizomycotina</taxon>
        <taxon>Sordariomycetes</taxon>
        <taxon>Hypocreomycetidae</taxon>
        <taxon>Hypocreales</taxon>
        <taxon>Nectriaceae</taxon>
        <taxon>Fusarium</taxon>
        <taxon>Fusarium oxysporum species complex</taxon>
    </lineage>
</organism>
<name>A0A2H3TQ32_FUSOX</name>
<dbReference type="Proteomes" id="UP000219369">
    <property type="component" value="Unassembled WGS sequence"/>
</dbReference>
<dbReference type="AlphaFoldDB" id="A0A2H3TQ32"/>
<accession>A0A2H3TQ32</accession>
<reference evidence="2" key="1">
    <citation type="submission" date="2016-09" db="EMBL/GenBank/DDBJ databases">
        <authorList>
            <person name="Guldener U."/>
        </authorList>
    </citation>
    <scope>NUCLEOTIDE SEQUENCE [LARGE SCALE GENOMIC DNA]</scope>
    <source>
        <strain evidence="2">V64-1</strain>
    </source>
</reference>
<evidence type="ECO:0000313" key="1">
    <source>
        <dbReference type="EMBL" id="SCO89775.1"/>
    </source>
</evidence>
<dbReference type="EMBL" id="FMJY01000008">
    <property type="protein sequence ID" value="SCO89775.1"/>
    <property type="molecule type" value="Genomic_DNA"/>
</dbReference>